<dbReference type="InterPro" id="IPR009642">
    <property type="entry name" value="DUF1236"/>
</dbReference>
<evidence type="ECO:0000256" key="2">
    <source>
        <dbReference type="SAM" id="SignalP"/>
    </source>
</evidence>
<organism evidence="3 4">
    <name type="scientific">Labrys monachus</name>
    <dbReference type="NCBI Taxonomy" id="217067"/>
    <lineage>
        <taxon>Bacteria</taxon>
        <taxon>Pseudomonadati</taxon>
        <taxon>Pseudomonadota</taxon>
        <taxon>Alphaproteobacteria</taxon>
        <taxon>Hyphomicrobiales</taxon>
        <taxon>Xanthobacteraceae</taxon>
        <taxon>Labrys</taxon>
    </lineage>
</organism>
<feature type="transmembrane region" description="Helical" evidence="1">
    <location>
        <begin position="46"/>
        <end position="64"/>
    </location>
</feature>
<feature type="signal peptide" evidence="2">
    <location>
        <begin position="1"/>
        <end position="22"/>
    </location>
</feature>
<proteinExistence type="predicted"/>
<keyword evidence="4" id="KW-1185">Reference proteome</keyword>
<dbReference type="Pfam" id="PF06823">
    <property type="entry name" value="DUF1236"/>
    <property type="match status" value="1"/>
</dbReference>
<keyword evidence="1" id="KW-1133">Transmembrane helix</keyword>
<sequence length="137" mass="14652">MNSYLIKGALFVALLAPVGAYAQGVIEGSSNGIEEGNKKAGPVGAVVGGAVGAVTGGVNGLLGIDQRPRFRQYVVTEHRPSFRYDEDVEVGTVLPPDGVEYYEVPPEYGVTRYRYTVVNDQVVLVDPSTRSVVEIVH</sequence>
<protein>
    <recommendedName>
        <fullName evidence="5">DUF1236 domain-containing protein</fullName>
    </recommendedName>
</protein>
<gene>
    <name evidence="3" type="ORF">J3R73_000450</name>
</gene>
<keyword evidence="1" id="KW-0812">Transmembrane</keyword>
<evidence type="ECO:0000313" key="3">
    <source>
        <dbReference type="EMBL" id="MDQ0390658.1"/>
    </source>
</evidence>
<keyword evidence="1" id="KW-0472">Membrane</keyword>
<accession>A0ABU0F7S1</accession>
<feature type="chain" id="PRO_5046509969" description="DUF1236 domain-containing protein" evidence="2">
    <location>
        <begin position="23"/>
        <end position="137"/>
    </location>
</feature>
<name>A0ABU0F7S1_9HYPH</name>
<keyword evidence="2" id="KW-0732">Signal</keyword>
<dbReference type="RefSeq" id="WP_307421983.1">
    <property type="nucleotide sequence ID" value="NZ_JAUSVK010000001.1"/>
</dbReference>
<dbReference type="Proteomes" id="UP001237448">
    <property type="component" value="Unassembled WGS sequence"/>
</dbReference>
<comment type="caution">
    <text evidence="3">The sequence shown here is derived from an EMBL/GenBank/DDBJ whole genome shotgun (WGS) entry which is preliminary data.</text>
</comment>
<evidence type="ECO:0008006" key="5">
    <source>
        <dbReference type="Google" id="ProtNLM"/>
    </source>
</evidence>
<evidence type="ECO:0000313" key="4">
    <source>
        <dbReference type="Proteomes" id="UP001237448"/>
    </source>
</evidence>
<reference evidence="3 4" key="1">
    <citation type="submission" date="2023-07" db="EMBL/GenBank/DDBJ databases">
        <title>Genomic Encyclopedia of Type Strains, Phase IV (KMG-IV): sequencing the most valuable type-strain genomes for metagenomic binning, comparative biology and taxonomic classification.</title>
        <authorList>
            <person name="Goeker M."/>
        </authorList>
    </citation>
    <scope>NUCLEOTIDE SEQUENCE [LARGE SCALE GENOMIC DNA]</scope>
    <source>
        <strain evidence="3 4">DSM 5896</strain>
    </source>
</reference>
<dbReference type="EMBL" id="JAUSVK010000001">
    <property type="protein sequence ID" value="MDQ0390658.1"/>
    <property type="molecule type" value="Genomic_DNA"/>
</dbReference>
<evidence type="ECO:0000256" key="1">
    <source>
        <dbReference type="SAM" id="Phobius"/>
    </source>
</evidence>